<gene>
    <name evidence="3" type="ORF">SAMN04487850_2241</name>
</gene>
<dbReference type="InterPro" id="IPR050135">
    <property type="entry name" value="dGTPase-like"/>
</dbReference>
<dbReference type="NCBIfam" id="TIGR01353">
    <property type="entry name" value="dGTP_triPase"/>
    <property type="match status" value="1"/>
</dbReference>
<dbReference type="Gene3D" id="1.10.3210.10">
    <property type="entry name" value="Hypothetical protein af1432"/>
    <property type="match status" value="1"/>
</dbReference>
<evidence type="ECO:0000259" key="2">
    <source>
        <dbReference type="PROSITE" id="PS51831"/>
    </source>
</evidence>
<dbReference type="Pfam" id="PF13286">
    <property type="entry name" value="HD_assoc"/>
    <property type="match status" value="1"/>
</dbReference>
<proteinExistence type="predicted"/>
<evidence type="ECO:0000313" key="4">
    <source>
        <dbReference type="Proteomes" id="UP000199373"/>
    </source>
</evidence>
<dbReference type="InterPro" id="IPR006674">
    <property type="entry name" value="HD_domain"/>
</dbReference>
<sequence>MVFCLLIRTLELRSKVPSFGKHQINLVFRSLIRTFAFNMMDWQRLISNKRLGQEHRHPERHDDRTEFKRDYDRLIFSAPFRRLQNKTQVFPLPGSIFVHNRLTHSLEVASVGMSLGNDVALQLSKRHPELRDTLFQEIGQIVATACLAHDMGNPPFGHSGEKAIQAFFTEGAGSDLQREVSPTFWNDAIHFEGNANAFRLLTHQFKGRRPGGFVMTYSTLASIVKYPFSSSVAGKKGKFGFFDTEKEEYRKIADELGIICLSEIGAPLRYARHPLVYLVEAADDICYEIMDIEDAHKLKILSFDETMDLLLAFFDEDDRQKILRRIDDEHVTDPNEKVVYLRACVIGKLENECVKVFVELEDEILNGTFIGSLIDHIGSLQKEAYKRCSKVSLKRIYKSKPVLDVELSGYQIMQTLMQQFIGAAVHPERFYSQHLISRVSNQYDIESQKLETRLMAVIDYISGMTDVYALDVYQKINGISLPIV</sequence>
<name>A0A1I0Q8G5_9BACT</name>
<dbReference type="InterPro" id="IPR027432">
    <property type="entry name" value="dGTP_triphosphohydrolase_C"/>
</dbReference>
<dbReference type="InterPro" id="IPR023293">
    <property type="entry name" value="dGTP_triP_hydro_central_sf"/>
</dbReference>
<evidence type="ECO:0000313" key="3">
    <source>
        <dbReference type="EMBL" id="SEW23160.1"/>
    </source>
</evidence>
<protein>
    <submittedName>
        <fullName evidence="3">dGTPase</fullName>
    </submittedName>
</protein>
<dbReference type="PROSITE" id="PS51831">
    <property type="entry name" value="HD"/>
    <property type="match status" value="1"/>
</dbReference>
<dbReference type="Proteomes" id="UP000199373">
    <property type="component" value="Unassembled WGS sequence"/>
</dbReference>
<dbReference type="SMART" id="SM00471">
    <property type="entry name" value="HDc"/>
    <property type="match status" value="1"/>
</dbReference>
<keyword evidence="4" id="KW-1185">Reference proteome</keyword>
<dbReference type="SUPFAM" id="SSF109604">
    <property type="entry name" value="HD-domain/PDEase-like"/>
    <property type="match status" value="1"/>
</dbReference>
<organism evidence="3 4">
    <name type="scientific">Prevotella aff. ruminicola Tc2-24</name>
    <dbReference type="NCBI Taxonomy" id="81582"/>
    <lineage>
        <taxon>Bacteria</taxon>
        <taxon>Pseudomonadati</taxon>
        <taxon>Bacteroidota</taxon>
        <taxon>Bacteroidia</taxon>
        <taxon>Bacteroidales</taxon>
        <taxon>Prevotellaceae</taxon>
        <taxon>Prevotella</taxon>
    </lineage>
</organism>
<dbReference type="AlphaFoldDB" id="A0A1I0Q8G5"/>
<dbReference type="PANTHER" id="PTHR11373:SF32">
    <property type="entry name" value="DEOXYGUANOSINETRIPHOSPHATE TRIPHOSPHOHYDROLASE"/>
    <property type="match status" value="1"/>
</dbReference>
<reference evidence="3 4" key="1">
    <citation type="submission" date="2016-10" db="EMBL/GenBank/DDBJ databases">
        <authorList>
            <person name="de Groot N.N."/>
        </authorList>
    </citation>
    <scope>NUCLEOTIDE SEQUENCE [LARGE SCALE GENOMIC DNA]</scope>
    <source>
        <strain evidence="3 4">TC2-24</strain>
    </source>
</reference>
<dbReference type="Gene3D" id="1.10.3550.10">
    <property type="entry name" value="eoxyguanosinetriphosphate triphosphohydrolase domain-like"/>
    <property type="match status" value="1"/>
</dbReference>
<feature type="domain" description="HD" evidence="2">
    <location>
        <begin position="101"/>
        <end position="288"/>
    </location>
</feature>
<evidence type="ECO:0000256" key="1">
    <source>
        <dbReference type="ARBA" id="ARBA00022801"/>
    </source>
</evidence>
<dbReference type="GO" id="GO:0008832">
    <property type="term" value="F:dGTPase activity"/>
    <property type="evidence" value="ECO:0007669"/>
    <property type="project" value="TreeGrafter"/>
</dbReference>
<dbReference type="GO" id="GO:0006203">
    <property type="term" value="P:dGTP catabolic process"/>
    <property type="evidence" value="ECO:0007669"/>
    <property type="project" value="TreeGrafter"/>
</dbReference>
<dbReference type="Gene3D" id="1.10.3410.10">
    <property type="entry name" value="putative deoxyguanosinetriphosphate triphosphohydrolase like domain"/>
    <property type="match status" value="1"/>
</dbReference>
<dbReference type="InterPro" id="IPR026875">
    <property type="entry name" value="PHydrolase_assoc_dom"/>
</dbReference>
<dbReference type="Pfam" id="PF01966">
    <property type="entry name" value="HD"/>
    <property type="match status" value="1"/>
</dbReference>
<dbReference type="PANTHER" id="PTHR11373">
    <property type="entry name" value="DEOXYNUCLEOSIDE TRIPHOSPHATE TRIPHOSPHOHYDROLASE"/>
    <property type="match status" value="1"/>
</dbReference>
<accession>A0A1I0Q8G5</accession>
<keyword evidence="1" id="KW-0378">Hydrolase</keyword>
<dbReference type="InterPro" id="IPR006261">
    <property type="entry name" value="dGTPase"/>
</dbReference>
<dbReference type="EMBL" id="FOIQ01000006">
    <property type="protein sequence ID" value="SEW23160.1"/>
    <property type="molecule type" value="Genomic_DNA"/>
</dbReference>
<dbReference type="InterPro" id="IPR003607">
    <property type="entry name" value="HD/PDEase_dom"/>
</dbReference>